<dbReference type="EMBL" id="KV722349">
    <property type="protein sequence ID" value="OCH93885.1"/>
    <property type="molecule type" value="Genomic_DNA"/>
</dbReference>
<proteinExistence type="predicted"/>
<dbReference type="Proteomes" id="UP000250043">
    <property type="component" value="Unassembled WGS sequence"/>
</dbReference>
<dbReference type="OrthoDB" id="2815458at2759"/>
<accession>A0A8E2DQH3</accession>
<gene>
    <name evidence="2" type="ORF">OBBRIDRAFT_237807</name>
</gene>
<evidence type="ECO:0000313" key="3">
    <source>
        <dbReference type="Proteomes" id="UP000250043"/>
    </source>
</evidence>
<feature type="region of interest" description="Disordered" evidence="1">
    <location>
        <begin position="212"/>
        <end position="235"/>
    </location>
</feature>
<name>A0A8E2DQH3_9APHY</name>
<evidence type="ECO:0000256" key="1">
    <source>
        <dbReference type="SAM" id="MobiDB-lite"/>
    </source>
</evidence>
<organism evidence="2 3">
    <name type="scientific">Obba rivulosa</name>
    <dbReference type="NCBI Taxonomy" id="1052685"/>
    <lineage>
        <taxon>Eukaryota</taxon>
        <taxon>Fungi</taxon>
        <taxon>Dikarya</taxon>
        <taxon>Basidiomycota</taxon>
        <taxon>Agaricomycotina</taxon>
        <taxon>Agaricomycetes</taxon>
        <taxon>Polyporales</taxon>
        <taxon>Gelatoporiaceae</taxon>
        <taxon>Obba</taxon>
    </lineage>
</organism>
<sequence>MVSLQQSSWLYVNDTIVPLHVESLPPSYLSSCNNQIKALRHLKRAWSNLEVPQLWIDAAVSSLKADLPSDTFNHSYVALCLQHIKQHVTAVDEVELRSRSPGDIRPNFMLPRHRHEIRPFYGEHRLMDEVTSLGGMCETQLAQFFLHQKGAFGAECAIMTALDGIPSTYVRRHALKIFTASETRNIPSLFCALLYTPIEPTSFRDLLQRFRSPSGRRTRDPRKLCAHSRDGANSSHRASESYLDWAFLIGVIYRPSTIDLVAHIPHLPPGTSSYCYLSVHFATLPFPTHCPPTNSKQFLLDRYRVAYAFFCIQHHVHRLASLWERAERPADIPDVPKCGFDTGMDHADFSSNVVMDRHMAAAESAVACREAALVSETGHLPTSPSPSLLAETVPYYFQIEEEYVSDIHDSEAPPVRDAVGQWLNVCLGPHDS</sequence>
<protein>
    <submittedName>
        <fullName evidence="2">Uncharacterized protein</fullName>
    </submittedName>
</protein>
<reference evidence="2 3" key="1">
    <citation type="submission" date="2016-07" db="EMBL/GenBank/DDBJ databases">
        <title>Draft genome of the white-rot fungus Obba rivulosa 3A-2.</title>
        <authorList>
            <consortium name="DOE Joint Genome Institute"/>
            <person name="Miettinen O."/>
            <person name="Riley R."/>
            <person name="Acob R."/>
            <person name="Barry K."/>
            <person name="Cullen D."/>
            <person name="De Vries R."/>
            <person name="Hainaut M."/>
            <person name="Hatakka A."/>
            <person name="Henrissat B."/>
            <person name="Hilden K."/>
            <person name="Kuo R."/>
            <person name="Labutti K."/>
            <person name="Lipzen A."/>
            <person name="Makela M.R."/>
            <person name="Sandor L."/>
            <person name="Spatafora J.W."/>
            <person name="Grigoriev I.V."/>
            <person name="Hibbett D.S."/>
        </authorList>
    </citation>
    <scope>NUCLEOTIDE SEQUENCE [LARGE SCALE GENOMIC DNA]</scope>
    <source>
        <strain evidence="2 3">3A-2</strain>
    </source>
</reference>
<dbReference type="AlphaFoldDB" id="A0A8E2DQH3"/>
<evidence type="ECO:0000313" key="2">
    <source>
        <dbReference type="EMBL" id="OCH93885.1"/>
    </source>
</evidence>
<feature type="compositionally biased region" description="Basic and acidic residues" evidence="1">
    <location>
        <begin position="217"/>
        <end position="230"/>
    </location>
</feature>
<keyword evidence="3" id="KW-1185">Reference proteome</keyword>